<feature type="region of interest" description="Disordered" evidence="4">
    <location>
        <begin position="281"/>
        <end position="341"/>
    </location>
</feature>
<reference evidence="7" key="1">
    <citation type="journal article" date="2019" name="Int. J. Syst. Evol. Microbiol.">
        <title>The Global Catalogue of Microorganisms (GCM) 10K type strain sequencing project: providing services to taxonomists for standard genome sequencing and annotation.</title>
        <authorList>
            <consortium name="The Broad Institute Genomics Platform"/>
            <consortium name="The Broad Institute Genome Sequencing Center for Infectious Disease"/>
            <person name="Wu L."/>
            <person name="Ma J."/>
        </authorList>
    </citation>
    <scope>NUCLEOTIDE SEQUENCE [LARGE SCALE GENOMIC DNA]</scope>
    <source>
        <strain evidence="7">CCUG 57113</strain>
    </source>
</reference>
<evidence type="ECO:0000256" key="1">
    <source>
        <dbReference type="ARBA" id="ARBA00034221"/>
    </source>
</evidence>
<comment type="caution">
    <text evidence="6">The sequence shown here is derived from an EMBL/GenBank/DDBJ whole genome shotgun (WGS) entry which is preliminary data.</text>
</comment>
<dbReference type="Gene3D" id="1.10.10.10">
    <property type="entry name" value="Winged helix-like DNA-binding domain superfamily/Winged helix DNA-binding domain"/>
    <property type="match status" value="1"/>
</dbReference>
<feature type="compositionally biased region" description="Gly residues" evidence="4">
    <location>
        <begin position="296"/>
        <end position="310"/>
    </location>
</feature>
<dbReference type="Pfam" id="PF21221">
    <property type="entry name" value="B_lactamase-like_C"/>
    <property type="match status" value="1"/>
</dbReference>
<organism evidence="6 7">
    <name type="scientific">Cohnella suwonensis</name>
    <dbReference type="NCBI Taxonomy" id="696072"/>
    <lineage>
        <taxon>Bacteria</taxon>
        <taxon>Bacillati</taxon>
        <taxon>Bacillota</taxon>
        <taxon>Bacilli</taxon>
        <taxon>Bacillales</taxon>
        <taxon>Paenibacillaceae</taxon>
        <taxon>Cohnella</taxon>
    </lineage>
</organism>
<dbReference type="InterPro" id="IPR036388">
    <property type="entry name" value="WH-like_DNA-bd_sf"/>
</dbReference>
<dbReference type="RefSeq" id="WP_209748695.1">
    <property type="nucleotide sequence ID" value="NZ_JBHSMH010000011.1"/>
</dbReference>
<evidence type="ECO:0000256" key="4">
    <source>
        <dbReference type="SAM" id="MobiDB-lite"/>
    </source>
</evidence>
<dbReference type="Proteomes" id="UP001596105">
    <property type="component" value="Unassembled WGS sequence"/>
</dbReference>
<gene>
    <name evidence="6" type="ORF">ACFPPD_06505</name>
</gene>
<evidence type="ECO:0000256" key="3">
    <source>
        <dbReference type="ARBA" id="ARBA00048505"/>
    </source>
</evidence>
<protein>
    <submittedName>
        <fullName evidence="6">MBL fold metallo-hydrolase</fullName>
    </submittedName>
</protein>
<dbReference type="InterPro" id="IPR048933">
    <property type="entry name" value="B_lactamase-like_C"/>
</dbReference>
<dbReference type="InterPro" id="IPR001279">
    <property type="entry name" value="Metallo-B-lactamas"/>
</dbReference>
<dbReference type="PANTHER" id="PTHR23131">
    <property type="entry name" value="ENDORIBONUCLEASE LACTB2"/>
    <property type="match status" value="1"/>
</dbReference>
<dbReference type="InterPro" id="IPR036866">
    <property type="entry name" value="RibonucZ/Hydroxyglut_hydro"/>
</dbReference>
<sequence>MNDRFGGGTVTELGEGWLQVKVPLPYSLKWVNAYLLPEGGAEEEAGWTLVDPGLRSDETETFWNGVLAERGIDWRHIRTIVVTHHHPDHYGLAGWFMEKTGAPVLMSKVARDNAVRLWGDGETFSAELTAVFAEHGLAEVLAGDMLAHMDGFAAKVSPQPDDVRILSVGDTVRLGGAEWTVYGGEGHAPGHLLLHDAASGRLLCGDQVLPDISPNIGWMPGGDPDPLGSFLDSLRRLESLEVSLVYPGHRDPFPDYRERIAELLDHHERRLLKMAELLANGGSGGRGDSESDVRSGGVGVSLGSDSGGRGGGDDVSSESGDGERDSGGSVNSAGNGSEVDRAGSLDKSAFEVCELLFGARLRGNTHNLRFALAETIAHLEHMAKRGTAERFETATATGDRRIFYRVSD</sequence>
<dbReference type="Pfam" id="PF00753">
    <property type="entry name" value="Lactamase_B"/>
    <property type="match status" value="1"/>
</dbReference>
<name>A0ABW0LRH2_9BACL</name>
<evidence type="ECO:0000256" key="2">
    <source>
        <dbReference type="ARBA" id="ARBA00034301"/>
    </source>
</evidence>
<dbReference type="EMBL" id="JBHSMH010000011">
    <property type="protein sequence ID" value="MFC5468364.1"/>
    <property type="molecule type" value="Genomic_DNA"/>
</dbReference>
<dbReference type="PANTHER" id="PTHR23131:SF4">
    <property type="entry name" value="METALLO-BETA-LACTAMASE SUPERFAMILY POTEIN"/>
    <property type="match status" value="1"/>
</dbReference>
<comment type="function">
    <text evidence="2">Counteracts the endogenous Pycsar antiviral defense system. Phosphodiesterase that enables metal-dependent hydrolysis of host cyclic nucleotide Pycsar defense signals such as cCMP and cUMP.</text>
</comment>
<dbReference type="SMART" id="SM00849">
    <property type="entry name" value="Lactamase_B"/>
    <property type="match status" value="1"/>
</dbReference>
<dbReference type="Gene3D" id="3.60.15.10">
    <property type="entry name" value="Ribonuclease Z/Hydroxyacylglutathione hydrolase-like"/>
    <property type="match status" value="1"/>
</dbReference>
<feature type="domain" description="Metallo-beta-lactamase" evidence="5">
    <location>
        <begin position="30"/>
        <end position="249"/>
    </location>
</feature>
<dbReference type="InterPro" id="IPR050662">
    <property type="entry name" value="Sec-metab_biosynth-thioest"/>
</dbReference>
<keyword evidence="7" id="KW-1185">Reference proteome</keyword>
<evidence type="ECO:0000313" key="6">
    <source>
        <dbReference type="EMBL" id="MFC5468364.1"/>
    </source>
</evidence>
<dbReference type="CDD" id="cd07725">
    <property type="entry name" value="TTHA1429-like_MBL-fold"/>
    <property type="match status" value="1"/>
</dbReference>
<evidence type="ECO:0000313" key="7">
    <source>
        <dbReference type="Proteomes" id="UP001596105"/>
    </source>
</evidence>
<dbReference type="SUPFAM" id="SSF56281">
    <property type="entry name" value="Metallo-hydrolase/oxidoreductase"/>
    <property type="match status" value="1"/>
</dbReference>
<feature type="compositionally biased region" description="Low complexity" evidence="4">
    <location>
        <begin position="327"/>
        <end position="337"/>
    </location>
</feature>
<evidence type="ECO:0000259" key="5">
    <source>
        <dbReference type="SMART" id="SM00849"/>
    </source>
</evidence>
<proteinExistence type="predicted"/>
<accession>A0ABW0LRH2</accession>
<comment type="catalytic activity">
    <reaction evidence="3">
        <text>3',5'-cyclic UMP + H2O = UMP + H(+)</text>
        <dbReference type="Rhea" id="RHEA:70575"/>
        <dbReference type="ChEBI" id="CHEBI:15377"/>
        <dbReference type="ChEBI" id="CHEBI:15378"/>
        <dbReference type="ChEBI" id="CHEBI:57865"/>
        <dbReference type="ChEBI" id="CHEBI:184387"/>
    </reaction>
    <physiologicalReaction direction="left-to-right" evidence="3">
        <dbReference type="Rhea" id="RHEA:70576"/>
    </physiologicalReaction>
</comment>
<comment type="catalytic activity">
    <reaction evidence="1">
        <text>3',5'-cyclic CMP + H2O = CMP + H(+)</text>
        <dbReference type="Rhea" id="RHEA:72675"/>
        <dbReference type="ChEBI" id="CHEBI:15377"/>
        <dbReference type="ChEBI" id="CHEBI:15378"/>
        <dbReference type="ChEBI" id="CHEBI:58003"/>
        <dbReference type="ChEBI" id="CHEBI:60377"/>
    </reaction>
    <physiologicalReaction direction="left-to-right" evidence="1">
        <dbReference type="Rhea" id="RHEA:72676"/>
    </physiologicalReaction>
</comment>